<keyword evidence="2" id="KW-1185">Reference proteome</keyword>
<evidence type="ECO:0000313" key="1">
    <source>
        <dbReference type="EMBL" id="CDP14305.1"/>
    </source>
</evidence>
<evidence type="ECO:0000313" key="2">
    <source>
        <dbReference type="Proteomes" id="UP000295252"/>
    </source>
</evidence>
<dbReference type="AlphaFoldDB" id="A0A068V0K3"/>
<sequence length="141" mass="16887">MELPSSSLGSQGKWRGCQKLICPWKSSLTLRPRMPVKLRMMVKTMMAVRMRKTFLVKRRMMRMTKILRMSRRPMVMVEVGMMTMTMKMEMERKRTMRKEKIKRLPSHLLKRGNDLEGLALVLPLLQWLRKLELRLRVRVTV</sequence>
<dbReference type="EMBL" id="HG739165">
    <property type="protein sequence ID" value="CDP14305.1"/>
    <property type="molecule type" value="Genomic_DNA"/>
</dbReference>
<gene>
    <name evidence="1" type="ORF">GSCOC_T00040622001</name>
</gene>
<dbReference type="Proteomes" id="UP000295252">
    <property type="component" value="Chromosome VIII"/>
</dbReference>
<protein>
    <submittedName>
        <fullName evidence="1">Uncharacterized protein</fullName>
    </submittedName>
</protein>
<accession>A0A068V0K3</accession>
<reference evidence="2" key="1">
    <citation type="journal article" date="2014" name="Science">
        <title>The coffee genome provides insight into the convergent evolution of caffeine biosynthesis.</title>
        <authorList>
            <person name="Denoeud F."/>
            <person name="Carretero-Paulet L."/>
            <person name="Dereeper A."/>
            <person name="Droc G."/>
            <person name="Guyot R."/>
            <person name="Pietrella M."/>
            <person name="Zheng C."/>
            <person name="Alberti A."/>
            <person name="Anthony F."/>
            <person name="Aprea G."/>
            <person name="Aury J.M."/>
            <person name="Bento P."/>
            <person name="Bernard M."/>
            <person name="Bocs S."/>
            <person name="Campa C."/>
            <person name="Cenci A."/>
            <person name="Combes M.C."/>
            <person name="Crouzillat D."/>
            <person name="Da Silva C."/>
            <person name="Daddiego L."/>
            <person name="De Bellis F."/>
            <person name="Dussert S."/>
            <person name="Garsmeur O."/>
            <person name="Gayraud T."/>
            <person name="Guignon V."/>
            <person name="Jahn K."/>
            <person name="Jamilloux V."/>
            <person name="Joet T."/>
            <person name="Labadie K."/>
            <person name="Lan T."/>
            <person name="Leclercq J."/>
            <person name="Lepelley M."/>
            <person name="Leroy T."/>
            <person name="Li L.T."/>
            <person name="Librado P."/>
            <person name="Lopez L."/>
            <person name="Munoz A."/>
            <person name="Noel B."/>
            <person name="Pallavicini A."/>
            <person name="Perrotta G."/>
            <person name="Poncet V."/>
            <person name="Pot D."/>
            <person name="Priyono X."/>
            <person name="Rigoreau M."/>
            <person name="Rouard M."/>
            <person name="Rozas J."/>
            <person name="Tranchant-Dubreuil C."/>
            <person name="VanBuren R."/>
            <person name="Zhang Q."/>
            <person name="Andrade A.C."/>
            <person name="Argout X."/>
            <person name="Bertrand B."/>
            <person name="de Kochko A."/>
            <person name="Graziosi G."/>
            <person name="Henry R.J."/>
            <person name="Jayarama X."/>
            <person name="Ming R."/>
            <person name="Nagai C."/>
            <person name="Rounsley S."/>
            <person name="Sankoff D."/>
            <person name="Giuliano G."/>
            <person name="Albert V.A."/>
            <person name="Wincker P."/>
            <person name="Lashermes P."/>
        </authorList>
    </citation>
    <scope>NUCLEOTIDE SEQUENCE [LARGE SCALE GENOMIC DNA]</scope>
    <source>
        <strain evidence="2">cv. DH200-94</strain>
    </source>
</reference>
<dbReference type="InParanoid" id="A0A068V0K3"/>
<organism evidence="1 2">
    <name type="scientific">Coffea canephora</name>
    <name type="common">Robusta coffee</name>
    <dbReference type="NCBI Taxonomy" id="49390"/>
    <lineage>
        <taxon>Eukaryota</taxon>
        <taxon>Viridiplantae</taxon>
        <taxon>Streptophyta</taxon>
        <taxon>Embryophyta</taxon>
        <taxon>Tracheophyta</taxon>
        <taxon>Spermatophyta</taxon>
        <taxon>Magnoliopsida</taxon>
        <taxon>eudicotyledons</taxon>
        <taxon>Gunneridae</taxon>
        <taxon>Pentapetalae</taxon>
        <taxon>asterids</taxon>
        <taxon>lamiids</taxon>
        <taxon>Gentianales</taxon>
        <taxon>Rubiaceae</taxon>
        <taxon>Ixoroideae</taxon>
        <taxon>Gardenieae complex</taxon>
        <taxon>Bertiereae - Coffeeae clade</taxon>
        <taxon>Coffeeae</taxon>
        <taxon>Coffea</taxon>
    </lineage>
</organism>
<name>A0A068V0K3_COFCA</name>
<dbReference type="Gramene" id="CDP14305">
    <property type="protein sequence ID" value="CDP14305"/>
    <property type="gene ID" value="GSCOC_T00040622001"/>
</dbReference>
<proteinExistence type="predicted"/>